<geneLocation type="plasmid" evidence="12 13">
    <name>pNAPH</name>
</geneLocation>
<evidence type="ECO:0000313" key="12">
    <source>
        <dbReference type="EMBL" id="QOW01547.1"/>
    </source>
</evidence>
<dbReference type="Pfam" id="PF02900">
    <property type="entry name" value="LigB"/>
    <property type="match status" value="1"/>
</dbReference>
<protein>
    <recommendedName>
        <fullName evidence="10">2,3-dihydroxyphenylpropionate/2,3-dihydroxicinnamic acid 1,2-dioxygenase</fullName>
        <ecNumber evidence="10">1.13.11.16</ecNumber>
    </recommendedName>
    <alternativeName>
        <fullName evidence="10">3-carboxyethylcatechol 2,3-dioxygenase</fullName>
    </alternativeName>
</protein>
<name>A0A7M2XUK5_9NOCA</name>
<evidence type="ECO:0000256" key="8">
    <source>
        <dbReference type="ARBA" id="ARBA00023002"/>
    </source>
</evidence>
<dbReference type="UniPathway" id="UPA00714"/>
<comment type="similarity">
    <text evidence="4 10">Belongs to the LigB/MhpB extradiol dioxygenase family.</text>
</comment>
<feature type="domain" description="Extradiol ring-cleavage dioxygenase class III enzyme subunit B" evidence="11">
    <location>
        <begin position="6"/>
        <end position="305"/>
    </location>
</feature>
<dbReference type="InterPro" id="IPR023789">
    <property type="entry name" value="DHPP/DHXA_dioxygenase"/>
</dbReference>
<keyword evidence="12" id="KW-0614">Plasmid</keyword>
<evidence type="ECO:0000256" key="1">
    <source>
        <dbReference type="ARBA" id="ARBA00001748"/>
    </source>
</evidence>
<evidence type="ECO:0000256" key="3">
    <source>
        <dbReference type="ARBA" id="ARBA00005207"/>
    </source>
</evidence>
<gene>
    <name evidence="10" type="primary">mhpB</name>
    <name evidence="12" type="ORF">INP59_24570</name>
</gene>
<dbReference type="GO" id="GO:0008198">
    <property type="term" value="F:ferrous iron binding"/>
    <property type="evidence" value="ECO:0007669"/>
    <property type="project" value="InterPro"/>
</dbReference>
<dbReference type="GO" id="GO:0047070">
    <property type="term" value="F:3-carboxyethylcatechol 2,3-dioxygenase activity"/>
    <property type="evidence" value="ECO:0007669"/>
    <property type="project" value="UniProtKB-UniRule"/>
</dbReference>
<reference evidence="12 13" key="1">
    <citation type="submission" date="2020-10" db="EMBL/GenBank/DDBJ databases">
        <title>Whole genome sequence of oil-degrading bacteria Rhodococcus pyridinivorans strain 5Ap.</title>
        <authorList>
            <person name="Akhremchuk A.E."/>
            <person name="Valentovich L.N."/>
            <person name="Charniauskaya M.I."/>
            <person name="Bukliarevich H.A."/>
            <person name="Titok M.A."/>
        </authorList>
    </citation>
    <scope>NUCLEOTIDE SEQUENCE [LARGE SCALE GENOMIC DNA]</scope>
    <source>
        <strain evidence="12 13">5Ap</strain>
        <plasmid evidence="12 13">pNAPH</plasmid>
    </source>
</reference>
<keyword evidence="6 10" id="KW-0058">Aromatic hydrocarbons catabolism</keyword>
<dbReference type="NCBIfam" id="NF009909">
    <property type="entry name" value="PRK13370.1-3"/>
    <property type="match status" value="1"/>
</dbReference>
<keyword evidence="7 10" id="KW-0223">Dioxygenase</keyword>
<dbReference type="EMBL" id="CP063451">
    <property type="protein sequence ID" value="QOW01547.1"/>
    <property type="molecule type" value="Genomic_DNA"/>
</dbReference>
<accession>A0A7M2XUK5</accession>
<keyword evidence="8 10" id="KW-0560">Oxidoreductase</keyword>
<dbReference type="CDD" id="cd07365">
    <property type="entry name" value="MhpB_like"/>
    <property type="match status" value="1"/>
</dbReference>
<dbReference type="Proteomes" id="UP000593818">
    <property type="component" value="Plasmid pNAPH"/>
</dbReference>
<feature type="active site" description="Proton acceptor" evidence="10">
    <location>
        <position position="179"/>
    </location>
</feature>
<evidence type="ECO:0000256" key="7">
    <source>
        <dbReference type="ARBA" id="ARBA00022964"/>
    </source>
</evidence>
<evidence type="ECO:0000313" key="13">
    <source>
        <dbReference type="Proteomes" id="UP000593818"/>
    </source>
</evidence>
<comment type="cofactor">
    <cofactor evidence="10">
        <name>Fe(2+)</name>
        <dbReference type="ChEBI" id="CHEBI:29033"/>
    </cofactor>
</comment>
<evidence type="ECO:0000256" key="6">
    <source>
        <dbReference type="ARBA" id="ARBA00022797"/>
    </source>
</evidence>
<proteinExistence type="inferred from homology"/>
<dbReference type="AlphaFoldDB" id="A0A7M2XUK5"/>
<comment type="catalytic activity">
    <reaction evidence="1 10">
        <text>(2E)-3-(2,3-dihydroxyphenyl)prop-2-enoate + O2 = (2Z,4E,7E)-2-hydroxy-6-oxonona-2,4,7-trienedioate + H(+)</text>
        <dbReference type="Rhea" id="RHEA:25054"/>
        <dbReference type="ChEBI" id="CHEBI:15378"/>
        <dbReference type="ChEBI" id="CHEBI:15379"/>
        <dbReference type="ChEBI" id="CHEBI:58642"/>
        <dbReference type="ChEBI" id="CHEBI:66888"/>
        <dbReference type="EC" id="1.13.11.16"/>
    </reaction>
</comment>
<sequence>MTLALVCTSHSPLLEFNDPPPEVRTEVDRAFAQARQFIEDYEPDLVVSFAPDHYNGFFYKLMPPFCIGLEASGVGDFGSSAGPLDVPSALAEQMAQSVLDQGVDIAVSLEMEVDHGAVQPLEILLGGIATKPVIPIFVNSVAAPFAPMKRIRLLGEAVGTFLKNFDGNVLLLGSGGLSHDPPVPRLEAATGEQRKMLLGCNHPTAAARSVRQQRVIDTAKAFTRGEAGIMDLAPEWDRQLLDILASGELEQLDAWTAKEMAATAGNSAHEVRTWVAAHNALKAAAGQYTVTSEYYRPIPEYIAGFAVTTAVSVPKTAGLTETAVAAGTVRA</sequence>
<dbReference type="Gene3D" id="3.40.830.10">
    <property type="entry name" value="LigB-like"/>
    <property type="match status" value="1"/>
</dbReference>
<dbReference type="SUPFAM" id="SSF53213">
    <property type="entry name" value="LigB-like"/>
    <property type="match status" value="1"/>
</dbReference>
<dbReference type="GO" id="GO:0019380">
    <property type="term" value="P:3-phenylpropionate catabolic process"/>
    <property type="evidence" value="ECO:0007669"/>
    <property type="project" value="UniProtKB-UniRule"/>
</dbReference>
<comment type="catalytic activity">
    <reaction evidence="2 10">
        <text>3-(2,3-dihydroxyphenyl)propanoate + O2 = (2Z,4E)-2-hydroxy-6-oxonona-2,4-dienedioate + H(+)</text>
        <dbReference type="Rhea" id="RHEA:23840"/>
        <dbReference type="ChEBI" id="CHEBI:15378"/>
        <dbReference type="ChEBI" id="CHEBI:15379"/>
        <dbReference type="ChEBI" id="CHEBI:46951"/>
        <dbReference type="ChEBI" id="CHEBI:66887"/>
        <dbReference type="EC" id="1.13.11.16"/>
    </reaction>
</comment>
<organism evidence="12 13">
    <name type="scientific">Rhodococcus pyridinivorans</name>
    <dbReference type="NCBI Taxonomy" id="103816"/>
    <lineage>
        <taxon>Bacteria</taxon>
        <taxon>Bacillati</taxon>
        <taxon>Actinomycetota</taxon>
        <taxon>Actinomycetes</taxon>
        <taxon>Mycobacteriales</taxon>
        <taxon>Nocardiaceae</taxon>
        <taxon>Rhodococcus</taxon>
    </lineage>
</organism>
<dbReference type="RefSeq" id="WP_017681833.1">
    <property type="nucleotide sequence ID" value="NZ_CP063451.1"/>
</dbReference>
<evidence type="ECO:0000256" key="4">
    <source>
        <dbReference type="ARBA" id="ARBA00007030"/>
    </source>
</evidence>
<evidence type="ECO:0000256" key="5">
    <source>
        <dbReference type="ARBA" id="ARBA00011881"/>
    </source>
</evidence>
<evidence type="ECO:0000256" key="2">
    <source>
        <dbReference type="ARBA" id="ARBA00001843"/>
    </source>
</evidence>
<dbReference type="InterPro" id="IPR004183">
    <property type="entry name" value="Xdiol_dOase_suB"/>
</dbReference>
<comment type="function">
    <text evidence="10">Catalyzes the non-heme iron(II)-dependent oxidative cleavage of 2,3-dihydroxyphenylpropionic acid and 2,3-dihydroxicinnamic acid into 2-hydroxy-6-ketononadienedioate and 2-hydroxy-6-ketononatrienedioate, respectively.</text>
</comment>
<evidence type="ECO:0000259" key="11">
    <source>
        <dbReference type="Pfam" id="PF02900"/>
    </source>
</evidence>
<dbReference type="NCBIfam" id="NF009910">
    <property type="entry name" value="PRK13370.1-4"/>
    <property type="match status" value="1"/>
</dbReference>
<evidence type="ECO:0000256" key="9">
    <source>
        <dbReference type="ARBA" id="ARBA00023004"/>
    </source>
</evidence>
<dbReference type="HAMAP" id="MF_01653">
    <property type="entry name" value="MhpB"/>
    <property type="match status" value="1"/>
</dbReference>
<keyword evidence="13" id="KW-1185">Reference proteome</keyword>
<dbReference type="EC" id="1.13.11.16" evidence="10"/>
<comment type="pathway">
    <text evidence="3 10">Aromatic compound metabolism; 3-phenylpropanoate degradation.</text>
</comment>
<evidence type="ECO:0000256" key="10">
    <source>
        <dbReference type="HAMAP-Rule" id="MF_01653"/>
    </source>
</evidence>
<keyword evidence="9 10" id="KW-0408">Iron</keyword>
<feature type="active site" description="Proton donor" evidence="10">
    <location>
        <position position="115"/>
    </location>
</feature>
<comment type="subunit">
    <text evidence="5 10">Homotetramer.</text>
</comment>